<dbReference type="Pfam" id="PF01554">
    <property type="entry name" value="MatE"/>
    <property type="match status" value="2"/>
</dbReference>
<proteinExistence type="predicted"/>
<evidence type="ECO:0000256" key="6">
    <source>
        <dbReference type="ARBA" id="ARBA00023136"/>
    </source>
</evidence>
<dbReference type="GO" id="GO:0005886">
    <property type="term" value="C:plasma membrane"/>
    <property type="evidence" value="ECO:0007669"/>
    <property type="project" value="UniProtKB-SubCell"/>
</dbReference>
<dbReference type="InterPro" id="IPR048279">
    <property type="entry name" value="MdtK-like"/>
</dbReference>
<evidence type="ECO:0000256" key="2">
    <source>
        <dbReference type="ARBA" id="ARBA00022448"/>
    </source>
</evidence>
<dbReference type="InterPro" id="IPR052031">
    <property type="entry name" value="Membrane_Transporter-Flippase"/>
</dbReference>
<feature type="transmembrane region" description="Helical" evidence="7">
    <location>
        <begin position="60"/>
        <end position="82"/>
    </location>
</feature>
<feature type="transmembrane region" description="Helical" evidence="7">
    <location>
        <begin position="310"/>
        <end position="330"/>
    </location>
</feature>
<accession>A0A943GNE6</accession>
<dbReference type="PANTHER" id="PTHR43549">
    <property type="entry name" value="MULTIDRUG RESISTANCE PROTEIN YPNP-RELATED"/>
    <property type="match status" value="1"/>
</dbReference>
<dbReference type="AlphaFoldDB" id="A0A943GNE6"/>
<evidence type="ECO:0000256" key="5">
    <source>
        <dbReference type="ARBA" id="ARBA00022989"/>
    </source>
</evidence>
<feature type="transmembrane region" description="Helical" evidence="7">
    <location>
        <begin position="134"/>
        <end position="154"/>
    </location>
</feature>
<evidence type="ECO:0000313" key="9">
    <source>
        <dbReference type="Proteomes" id="UP000738879"/>
    </source>
</evidence>
<dbReference type="PIRSF" id="PIRSF006603">
    <property type="entry name" value="DinF"/>
    <property type="match status" value="1"/>
</dbReference>
<evidence type="ECO:0000256" key="4">
    <source>
        <dbReference type="ARBA" id="ARBA00022692"/>
    </source>
</evidence>
<sequence length="445" mass="45064">MKEIDFTRGRPAANLVRFGLPVLAANLLQSVDQIVDMLVVGAFVGEAGVASLSNATMVGFVVNSFALGLSVAATVLVSRALGSRDPSGASRAECAALLSAAAVAAAAGSLLFVFPTPLYSFLGVPGGALPNSVAYARVWTLGLPASFLVSTAGASLRARGDSRTPTALSVVVAVINCAGGIALVPVCGVAGTAWSSTVASFAAAWLSVAALHRSRGCQSPMVPLRRDFRDLWSIAAPAVFQQVLVNLSYLAITSMTNAFGLEVAAGAGAATKANTLGGMPVWSIGQAVSAAASRCDAAGDRARAEAYVRAGTAISLVATAFVVIPVQLFASDLVALFARVPDSISAGVAYLRACCSVNAFAYAVAYVLGSFEQATGAARLSAACSVMESVVVRLGLSAALVPVSGFYGILAGQALSPFPPLAVGIAYLFGYHAARRAGGSRHRAD</sequence>
<dbReference type="GO" id="GO:0015297">
    <property type="term" value="F:antiporter activity"/>
    <property type="evidence" value="ECO:0007669"/>
    <property type="project" value="InterPro"/>
</dbReference>
<feature type="transmembrane region" description="Helical" evidence="7">
    <location>
        <begin position="192"/>
        <end position="211"/>
    </location>
</feature>
<evidence type="ECO:0000256" key="3">
    <source>
        <dbReference type="ARBA" id="ARBA00022475"/>
    </source>
</evidence>
<feature type="transmembrane region" description="Helical" evidence="7">
    <location>
        <begin position="94"/>
        <end position="114"/>
    </location>
</feature>
<dbReference type="GO" id="GO:0042910">
    <property type="term" value="F:xenobiotic transmembrane transporter activity"/>
    <property type="evidence" value="ECO:0007669"/>
    <property type="project" value="InterPro"/>
</dbReference>
<feature type="transmembrane region" description="Helical" evidence="7">
    <location>
        <begin position="416"/>
        <end position="434"/>
    </location>
</feature>
<keyword evidence="4 7" id="KW-0812">Transmembrane</keyword>
<dbReference type="InterPro" id="IPR002528">
    <property type="entry name" value="MATE_fam"/>
</dbReference>
<comment type="caution">
    <text evidence="8">The sequence shown here is derived from an EMBL/GenBank/DDBJ whole genome shotgun (WGS) entry which is preliminary data.</text>
</comment>
<keyword evidence="5 7" id="KW-1133">Transmembrane helix</keyword>
<dbReference type="PANTHER" id="PTHR43549:SF3">
    <property type="entry name" value="MULTIDRUG RESISTANCE PROTEIN YPNP-RELATED"/>
    <property type="match status" value="1"/>
</dbReference>
<name>A0A943GNE6_9ACTN</name>
<reference evidence="8" key="1">
    <citation type="submission" date="2021-02" db="EMBL/GenBank/DDBJ databases">
        <title>Infant gut strain persistence is associated with maternal origin, phylogeny, and functional potential including surface adhesion and iron acquisition.</title>
        <authorList>
            <person name="Lou Y.C."/>
        </authorList>
    </citation>
    <scope>NUCLEOTIDE SEQUENCE</scope>
    <source>
        <strain evidence="8">L3_128_245G1_dasL3_128_245G1_concoct_49</strain>
    </source>
</reference>
<organism evidence="8 9">
    <name type="scientific">Collinsella intestinalis</name>
    <dbReference type="NCBI Taxonomy" id="147207"/>
    <lineage>
        <taxon>Bacteria</taxon>
        <taxon>Bacillati</taxon>
        <taxon>Actinomycetota</taxon>
        <taxon>Coriobacteriia</taxon>
        <taxon>Coriobacteriales</taxon>
        <taxon>Coriobacteriaceae</taxon>
        <taxon>Collinsella</taxon>
    </lineage>
</organism>
<evidence type="ECO:0000256" key="1">
    <source>
        <dbReference type="ARBA" id="ARBA00004651"/>
    </source>
</evidence>
<gene>
    <name evidence="8" type="ORF">KHY67_07505</name>
</gene>
<feature type="transmembrane region" description="Helical" evidence="7">
    <location>
        <begin position="166"/>
        <end position="186"/>
    </location>
</feature>
<feature type="transmembrane region" description="Helical" evidence="7">
    <location>
        <begin position="390"/>
        <end position="410"/>
    </location>
</feature>
<evidence type="ECO:0000313" key="8">
    <source>
        <dbReference type="EMBL" id="MBS5147520.1"/>
    </source>
</evidence>
<dbReference type="Proteomes" id="UP000738879">
    <property type="component" value="Unassembled WGS sequence"/>
</dbReference>
<evidence type="ECO:0000256" key="7">
    <source>
        <dbReference type="SAM" id="Phobius"/>
    </source>
</evidence>
<feature type="transmembrane region" description="Helical" evidence="7">
    <location>
        <begin position="350"/>
        <end position="369"/>
    </location>
</feature>
<dbReference type="EMBL" id="JAGZJA010000010">
    <property type="protein sequence ID" value="MBS5147520.1"/>
    <property type="molecule type" value="Genomic_DNA"/>
</dbReference>
<protein>
    <submittedName>
        <fullName evidence="8">Polysaccharide biosynthesis C-terminal domain-containing protein</fullName>
    </submittedName>
</protein>
<comment type="subcellular location">
    <subcellularLocation>
        <location evidence="1">Cell membrane</location>
        <topology evidence="1">Multi-pass membrane protein</topology>
    </subcellularLocation>
</comment>
<keyword evidence="6 7" id="KW-0472">Membrane</keyword>
<keyword evidence="3" id="KW-1003">Cell membrane</keyword>
<keyword evidence="2" id="KW-0813">Transport</keyword>